<comment type="caution">
    <text evidence="1">The sequence shown here is derived from an EMBL/GenBank/DDBJ whole genome shotgun (WGS) entry which is preliminary data.</text>
</comment>
<reference evidence="1" key="1">
    <citation type="journal article" date="2014" name="Int. J. Syst. Evol. Microbiol.">
        <title>Complete genome sequence of Corynebacterium casei LMG S-19264T (=DSM 44701T), isolated from a smear-ripened cheese.</title>
        <authorList>
            <consortium name="US DOE Joint Genome Institute (JGI-PGF)"/>
            <person name="Walter F."/>
            <person name="Albersmeier A."/>
            <person name="Kalinowski J."/>
            <person name="Ruckert C."/>
        </authorList>
    </citation>
    <scope>NUCLEOTIDE SEQUENCE</scope>
    <source>
        <strain evidence="1">KCTC 42097</strain>
    </source>
</reference>
<reference evidence="1" key="2">
    <citation type="submission" date="2020-09" db="EMBL/GenBank/DDBJ databases">
        <authorList>
            <person name="Sun Q."/>
            <person name="Kim S."/>
        </authorList>
    </citation>
    <scope>NUCLEOTIDE SEQUENCE</scope>
    <source>
        <strain evidence="1">KCTC 42097</strain>
    </source>
</reference>
<dbReference type="RefSeq" id="WP_189487329.1">
    <property type="nucleotide sequence ID" value="NZ_BMZO01000001.1"/>
</dbReference>
<sequence length="86" mass="8943">MLNGSAARSGSAHRVLQVADITTYFGAGATTTKTKKAAVAVFPVQRGLKALHLSALSAIITGSRGKRRKFNADLSALPGLRDTFTG</sequence>
<keyword evidence="2" id="KW-1185">Reference proteome</keyword>
<accession>A0A8J3DM73</accession>
<proteinExistence type="predicted"/>
<evidence type="ECO:0000313" key="1">
    <source>
        <dbReference type="EMBL" id="GHC62718.1"/>
    </source>
</evidence>
<dbReference type="AlphaFoldDB" id="A0A8J3DM73"/>
<gene>
    <name evidence="1" type="ORF">GCM10010136_03970</name>
</gene>
<name>A0A8J3DM73_9HYPH</name>
<evidence type="ECO:0000313" key="2">
    <source>
        <dbReference type="Proteomes" id="UP000641137"/>
    </source>
</evidence>
<dbReference type="EMBL" id="BMZO01000001">
    <property type="protein sequence ID" value="GHC62718.1"/>
    <property type="molecule type" value="Genomic_DNA"/>
</dbReference>
<protein>
    <submittedName>
        <fullName evidence="1">Uncharacterized protein</fullName>
    </submittedName>
</protein>
<dbReference type="Proteomes" id="UP000641137">
    <property type="component" value="Unassembled WGS sequence"/>
</dbReference>
<organism evidence="1 2">
    <name type="scientific">Limoniibacter endophyticus</name>
    <dbReference type="NCBI Taxonomy" id="1565040"/>
    <lineage>
        <taxon>Bacteria</taxon>
        <taxon>Pseudomonadati</taxon>
        <taxon>Pseudomonadota</taxon>
        <taxon>Alphaproteobacteria</taxon>
        <taxon>Hyphomicrobiales</taxon>
        <taxon>Bartonellaceae</taxon>
        <taxon>Limoniibacter</taxon>
    </lineage>
</organism>